<proteinExistence type="predicted"/>
<dbReference type="Proteomes" id="UP001320898">
    <property type="component" value="Unassembled WGS sequence"/>
</dbReference>
<feature type="domain" description="Amidase" evidence="1">
    <location>
        <begin position="22"/>
        <end position="195"/>
    </location>
</feature>
<comment type="caution">
    <text evidence="2">The sequence shown here is derived from an EMBL/GenBank/DDBJ whole genome shotgun (WGS) entry which is preliminary data.</text>
</comment>
<dbReference type="EMBL" id="JALIDZ010000003">
    <property type="protein sequence ID" value="MCT8971594.1"/>
    <property type="molecule type" value="Genomic_DNA"/>
</dbReference>
<dbReference type="InterPro" id="IPR020556">
    <property type="entry name" value="Amidase_CS"/>
</dbReference>
<dbReference type="GO" id="GO:0004040">
    <property type="term" value="F:amidase activity"/>
    <property type="evidence" value="ECO:0007669"/>
    <property type="project" value="UniProtKB-EC"/>
</dbReference>
<evidence type="ECO:0000259" key="1">
    <source>
        <dbReference type="Pfam" id="PF01425"/>
    </source>
</evidence>
<accession>A0AAW5QXI7</accession>
<dbReference type="Pfam" id="PF01425">
    <property type="entry name" value="Amidase"/>
    <property type="match status" value="1"/>
</dbReference>
<evidence type="ECO:0000313" key="2">
    <source>
        <dbReference type="EMBL" id="MCT8971594.1"/>
    </source>
</evidence>
<dbReference type="NCBIfam" id="NF006169">
    <property type="entry name" value="PRK08310.1"/>
    <property type="match status" value="1"/>
</dbReference>
<sequence>MLIQDDPLGAFMRYPPVPVAHAEAGPLSGLTMGVKDLFEVAGYPTGCGNPAKLAGSSIAAKTAPVVQALLDAGADFVGKTITDELAFSLQGQNAHYGTPVNSAAPDRIPGGSSSGSASATAGGLVDFALGTDTGGSVRAPASYCGLFGLRPTHGRIDISGCMPLAPSYDTVGWFARDAGTFARVGDIVLGEDSAKLPDGWPVFLSDAFDLMIDEETRAAFLPVLAKAEAVIGETEHGRVAPRHIAPRGLADWLLVFRTTQASEIWDTHGAWIESHDPQFGPGVRDRFDWARRINRDETAKAQAWALRAKLRQHVRALAAARLLVLPTVPAIAPLCATPVSELEIFRDRALSILCIAGIGCLPQVNIPLATHHGAPLGLSIIGPAGSDRALVGLAGKIAAG</sequence>
<reference evidence="2 3" key="1">
    <citation type="submission" date="2022-04" db="EMBL/GenBank/DDBJ databases">
        <authorList>
            <person name="Ye Y.-Q."/>
            <person name="Du Z.-J."/>
        </authorList>
    </citation>
    <scope>NUCLEOTIDE SEQUENCE [LARGE SCALE GENOMIC DNA]</scope>
    <source>
        <strain evidence="2 3">A6E488</strain>
    </source>
</reference>
<keyword evidence="2" id="KW-0378">Hydrolase</keyword>
<dbReference type="PANTHER" id="PTHR46310:SF7">
    <property type="entry name" value="AMIDASE 1"/>
    <property type="match status" value="1"/>
</dbReference>
<dbReference type="PROSITE" id="PS00571">
    <property type="entry name" value="AMIDASES"/>
    <property type="match status" value="1"/>
</dbReference>
<dbReference type="RefSeq" id="WP_261615170.1">
    <property type="nucleotide sequence ID" value="NZ_JALIDZ010000003.1"/>
</dbReference>
<protein>
    <submittedName>
        <fullName evidence="2">Amidase</fullName>
        <ecNumber evidence="2">3.5.1.4</ecNumber>
    </submittedName>
</protein>
<dbReference type="InterPro" id="IPR036928">
    <property type="entry name" value="AS_sf"/>
</dbReference>
<dbReference type="PANTHER" id="PTHR46310">
    <property type="entry name" value="AMIDASE 1"/>
    <property type="match status" value="1"/>
</dbReference>
<dbReference type="Gene3D" id="3.90.1300.10">
    <property type="entry name" value="Amidase signature (AS) domain"/>
    <property type="match status" value="1"/>
</dbReference>
<name>A0AAW5QXI7_9HYPH</name>
<evidence type="ECO:0000313" key="3">
    <source>
        <dbReference type="Proteomes" id="UP001320898"/>
    </source>
</evidence>
<organism evidence="2 3">
    <name type="scientific">Microbaculum marinisediminis</name>
    <dbReference type="NCBI Taxonomy" id="2931392"/>
    <lineage>
        <taxon>Bacteria</taxon>
        <taxon>Pseudomonadati</taxon>
        <taxon>Pseudomonadota</taxon>
        <taxon>Alphaproteobacteria</taxon>
        <taxon>Hyphomicrobiales</taxon>
        <taxon>Tepidamorphaceae</taxon>
        <taxon>Microbaculum</taxon>
    </lineage>
</organism>
<dbReference type="AlphaFoldDB" id="A0AAW5QXI7"/>
<dbReference type="InterPro" id="IPR023631">
    <property type="entry name" value="Amidase_dom"/>
</dbReference>
<gene>
    <name evidence="2" type="ORF">MUB46_06985</name>
</gene>
<keyword evidence="3" id="KW-1185">Reference proteome</keyword>
<dbReference type="SUPFAM" id="SSF75304">
    <property type="entry name" value="Amidase signature (AS) enzymes"/>
    <property type="match status" value="1"/>
</dbReference>
<dbReference type="EC" id="3.5.1.4" evidence="2"/>